<dbReference type="GO" id="GO:0006508">
    <property type="term" value="P:proteolysis"/>
    <property type="evidence" value="ECO:0007669"/>
    <property type="project" value="UniProtKB-KW"/>
</dbReference>
<name>A0ABU0IS04_9CAUL</name>
<dbReference type="InterPro" id="IPR003675">
    <property type="entry name" value="Rce1/LyrA-like_dom"/>
</dbReference>
<keyword evidence="1" id="KW-1133">Transmembrane helix</keyword>
<sequence>MTALRTDRFLRLIEPPAFLAVLGPRDRMLWRVAIAPVVFAVTALVAGVGSAQAGAWLATQLGGQAVRLGLAGDMMKSSELPYSRCFVDSSLACGGLGLMQFALTTAAMTLALLLTLRLTMGRPMLTWITGAGRIRWRLFLAGLAVAGLVLGLFDVLAAMLPGSRNLPSPLLRPEALLLKLIYLLICLTLLPVAALFEELLCRGWLLQQTAAFTRSLPAILLVNAVIFSALHLDGDMGHNVGRAVSGIVWSYAALRLGGLEFAVGAHAANNILLSLFFSTFQEGDAPHSTALEAGLDVAASLTLLAAVEVLARWRRLAAWAGLTPSATAAPGPSEPEETPEAHP</sequence>
<keyword evidence="1" id="KW-0472">Membrane</keyword>
<protein>
    <submittedName>
        <fullName evidence="3">Membrane protease YdiL (CAAX protease family)</fullName>
    </submittedName>
</protein>
<comment type="caution">
    <text evidence="3">The sequence shown here is derived from an EMBL/GenBank/DDBJ whole genome shotgun (WGS) entry which is preliminary data.</text>
</comment>
<accession>A0ABU0IS04</accession>
<gene>
    <name evidence="3" type="ORF">QO010_002568</name>
</gene>
<dbReference type="GO" id="GO:0008233">
    <property type="term" value="F:peptidase activity"/>
    <property type="evidence" value="ECO:0007669"/>
    <property type="project" value="UniProtKB-KW"/>
</dbReference>
<dbReference type="Pfam" id="PF02517">
    <property type="entry name" value="Rce1-like"/>
    <property type="match status" value="1"/>
</dbReference>
<reference evidence="3 4" key="1">
    <citation type="submission" date="2023-07" db="EMBL/GenBank/DDBJ databases">
        <title>Genomic Encyclopedia of Type Strains, Phase IV (KMG-IV): sequencing the most valuable type-strain genomes for metagenomic binning, comparative biology and taxonomic classification.</title>
        <authorList>
            <person name="Goeker M."/>
        </authorList>
    </citation>
    <scope>NUCLEOTIDE SEQUENCE [LARGE SCALE GENOMIC DNA]</scope>
    <source>
        <strain evidence="3 4">DSM 18695</strain>
    </source>
</reference>
<keyword evidence="4" id="KW-1185">Reference proteome</keyword>
<dbReference type="EMBL" id="JAUSVS010000004">
    <property type="protein sequence ID" value="MDQ0464784.1"/>
    <property type="molecule type" value="Genomic_DNA"/>
</dbReference>
<evidence type="ECO:0000256" key="1">
    <source>
        <dbReference type="SAM" id="Phobius"/>
    </source>
</evidence>
<keyword evidence="1" id="KW-0812">Transmembrane</keyword>
<feature type="transmembrane region" description="Helical" evidence="1">
    <location>
        <begin position="212"/>
        <end position="232"/>
    </location>
</feature>
<feature type="transmembrane region" description="Helical" evidence="1">
    <location>
        <begin position="180"/>
        <end position="200"/>
    </location>
</feature>
<keyword evidence="3" id="KW-0645">Protease</keyword>
<evidence type="ECO:0000313" key="3">
    <source>
        <dbReference type="EMBL" id="MDQ0464784.1"/>
    </source>
</evidence>
<feature type="transmembrane region" description="Helical" evidence="1">
    <location>
        <begin position="98"/>
        <end position="118"/>
    </location>
</feature>
<keyword evidence="3" id="KW-0378">Hydrolase</keyword>
<feature type="transmembrane region" description="Helical" evidence="1">
    <location>
        <begin position="28"/>
        <end position="48"/>
    </location>
</feature>
<dbReference type="Proteomes" id="UP001228905">
    <property type="component" value="Unassembled WGS sequence"/>
</dbReference>
<evidence type="ECO:0000313" key="4">
    <source>
        <dbReference type="Proteomes" id="UP001228905"/>
    </source>
</evidence>
<organism evidence="3 4">
    <name type="scientific">Caulobacter ginsengisoli</name>
    <dbReference type="NCBI Taxonomy" id="400775"/>
    <lineage>
        <taxon>Bacteria</taxon>
        <taxon>Pseudomonadati</taxon>
        <taxon>Pseudomonadota</taxon>
        <taxon>Alphaproteobacteria</taxon>
        <taxon>Caulobacterales</taxon>
        <taxon>Caulobacteraceae</taxon>
        <taxon>Caulobacter</taxon>
    </lineage>
</organism>
<dbReference type="RefSeq" id="WP_307349691.1">
    <property type="nucleotide sequence ID" value="NZ_JAUSVS010000004.1"/>
</dbReference>
<feature type="transmembrane region" description="Helical" evidence="1">
    <location>
        <begin position="138"/>
        <end position="160"/>
    </location>
</feature>
<feature type="domain" description="CAAX prenyl protease 2/Lysostaphin resistance protein A-like" evidence="2">
    <location>
        <begin position="182"/>
        <end position="272"/>
    </location>
</feature>
<proteinExistence type="predicted"/>
<evidence type="ECO:0000259" key="2">
    <source>
        <dbReference type="Pfam" id="PF02517"/>
    </source>
</evidence>